<evidence type="ECO:0000259" key="2">
    <source>
        <dbReference type="Pfam" id="PF13439"/>
    </source>
</evidence>
<dbReference type="OrthoDB" id="9792269at2"/>
<evidence type="ECO:0000313" key="4">
    <source>
        <dbReference type="Proteomes" id="UP000254720"/>
    </source>
</evidence>
<dbReference type="CDD" id="cd03801">
    <property type="entry name" value="GT4_PimA-like"/>
    <property type="match status" value="1"/>
</dbReference>
<sequence>MKLAFCLFKYFPYGGLQRDFLRIARVLKERGHEIHVYTMRWEGEPEPGFKLHVLQASGLQNHTRSRSFVQKAQAALQTEAFDRVIGFNKMPSLDFYYAADVCYQSRVREQRSFFYRLLPRYREWTAQEEAVFAPGNKTTILLISPLQQKEYMRYYHTEPERFHLLPPGIAKDRIAPPNAAAIRETVRNTYAISPDHFLLLMVGSGFKTKGLDRALRGIAALPPAIKARCHLFVIGQDNPDTFLKLADQLQIKDRLRFLGGRKDVPDFLLAADVLLHPAYHENTGTVLLEATVAGLPVLTVDVCGYASYVRNADAGVVLPSPFQQEAWNEALQKMLLSSEDRKAWRQNGLVFARQADIYSLPEKAADLIECGRAKT</sequence>
<proteinExistence type="predicted"/>
<keyword evidence="4" id="KW-1185">Reference proteome</keyword>
<comment type="caution">
    <text evidence="3">The sequence shown here is derived from an EMBL/GenBank/DDBJ whole genome shotgun (WGS) entry which is preliminary data.</text>
</comment>
<dbReference type="InterPro" id="IPR001296">
    <property type="entry name" value="Glyco_trans_1"/>
</dbReference>
<gene>
    <name evidence="3" type="ORF">C8D86_12348</name>
</gene>
<name>A0A370G8U1_9COXI</name>
<dbReference type="GO" id="GO:1901135">
    <property type="term" value="P:carbohydrate derivative metabolic process"/>
    <property type="evidence" value="ECO:0007669"/>
    <property type="project" value="UniProtKB-ARBA"/>
</dbReference>
<dbReference type="PANTHER" id="PTHR12526:SF641">
    <property type="entry name" value="LIPOPOLYSACCHARIDE CORE BIOSYNTHESIS PROTEIN RFAG"/>
    <property type="match status" value="1"/>
</dbReference>
<organism evidence="3 4">
    <name type="scientific">Aquicella lusitana</name>
    <dbReference type="NCBI Taxonomy" id="254246"/>
    <lineage>
        <taxon>Bacteria</taxon>
        <taxon>Pseudomonadati</taxon>
        <taxon>Pseudomonadota</taxon>
        <taxon>Gammaproteobacteria</taxon>
        <taxon>Legionellales</taxon>
        <taxon>Coxiellaceae</taxon>
        <taxon>Aquicella</taxon>
    </lineage>
</organism>
<dbReference type="Gene3D" id="3.40.50.2000">
    <property type="entry name" value="Glycogen Phosphorylase B"/>
    <property type="match status" value="2"/>
</dbReference>
<dbReference type="RefSeq" id="WP_114835109.1">
    <property type="nucleotide sequence ID" value="NZ_LR699114.1"/>
</dbReference>
<accession>A0A370G8U1</accession>
<dbReference type="Pfam" id="PF00534">
    <property type="entry name" value="Glycos_transf_1"/>
    <property type="match status" value="1"/>
</dbReference>
<reference evidence="3 4" key="1">
    <citation type="submission" date="2018-07" db="EMBL/GenBank/DDBJ databases">
        <title>Genomic Encyclopedia of Type Strains, Phase IV (KMG-IV): sequencing the most valuable type-strain genomes for metagenomic binning, comparative biology and taxonomic classification.</title>
        <authorList>
            <person name="Goeker M."/>
        </authorList>
    </citation>
    <scope>NUCLEOTIDE SEQUENCE [LARGE SCALE GENOMIC DNA]</scope>
    <source>
        <strain evidence="3 4">DSM 16500</strain>
    </source>
</reference>
<dbReference type="GO" id="GO:0016757">
    <property type="term" value="F:glycosyltransferase activity"/>
    <property type="evidence" value="ECO:0007669"/>
    <property type="project" value="InterPro"/>
</dbReference>
<dbReference type="EMBL" id="QQAX01000023">
    <property type="protein sequence ID" value="RDI40212.1"/>
    <property type="molecule type" value="Genomic_DNA"/>
</dbReference>
<dbReference type="Proteomes" id="UP000254720">
    <property type="component" value="Unassembled WGS sequence"/>
</dbReference>
<feature type="domain" description="Glycosyltransferase subfamily 4-like N-terminal" evidence="2">
    <location>
        <begin position="13"/>
        <end position="172"/>
    </location>
</feature>
<dbReference type="SUPFAM" id="SSF53756">
    <property type="entry name" value="UDP-Glycosyltransferase/glycogen phosphorylase"/>
    <property type="match status" value="1"/>
</dbReference>
<dbReference type="Pfam" id="PF13439">
    <property type="entry name" value="Glyco_transf_4"/>
    <property type="match status" value="1"/>
</dbReference>
<protein>
    <submittedName>
        <fullName evidence="3">UDP-glucose:(Heptosyl)LPS alpha-1,3-glucosyltransferase</fullName>
    </submittedName>
</protein>
<dbReference type="InterPro" id="IPR028098">
    <property type="entry name" value="Glyco_trans_4-like_N"/>
</dbReference>
<dbReference type="PANTHER" id="PTHR12526">
    <property type="entry name" value="GLYCOSYLTRANSFERASE"/>
    <property type="match status" value="1"/>
</dbReference>
<dbReference type="AlphaFoldDB" id="A0A370G8U1"/>
<feature type="domain" description="Glycosyl transferase family 1" evidence="1">
    <location>
        <begin position="183"/>
        <end position="348"/>
    </location>
</feature>
<evidence type="ECO:0000259" key="1">
    <source>
        <dbReference type="Pfam" id="PF00534"/>
    </source>
</evidence>
<evidence type="ECO:0000313" key="3">
    <source>
        <dbReference type="EMBL" id="RDI40212.1"/>
    </source>
</evidence>
<keyword evidence="3" id="KW-0808">Transferase</keyword>